<feature type="binding site" evidence="8">
    <location>
        <position position="48"/>
    </location>
    <ligand>
        <name>[4Fe-4S] cluster</name>
        <dbReference type="ChEBI" id="CHEBI:49883"/>
        <label>1</label>
    </ligand>
</feature>
<dbReference type="SFLD" id="SFLDF00271">
    <property type="entry name" value="lipoyl_synthase"/>
    <property type="match status" value="1"/>
</dbReference>
<dbReference type="SFLD" id="SFLDG01058">
    <property type="entry name" value="lipoyl_synthase_like"/>
    <property type="match status" value="1"/>
</dbReference>
<keyword evidence="1 8" id="KW-0004">4Fe-4S</keyword>
<dbReference type="InterPro" id="IPR006638">
    <property type="entry name" value="Elp3/MiaA/NifB-like_rSAM"/>
</dbReference>
<feature type="domain" description="Radical SAM core" evidence="9">
    <location>
        <begin position="49"/>
        <end position="262"/>
    </location>
</feature>
<keyword evidence="5 8" id="KW-0408">Iron</keyword>
<dbReference type="InterPro" id="IPR003698">
    <property type="entry name" value="Lipoyl_synth"/>
</dbReference>
<reference evidence="10 11" key="1">
    <citation type="submission" date="2023-07" db="EMBL/GenBank/DDBJ databases">
        <title>The novel representative of Negativicutes class, Anaeroselena agilis gen. nov. sp. nov.</title>
        <authorList>
            <person name="Prokofeva M.I."/>
            <person name="Elcheninov A.G."/>
            <person name="Klyukina A."/>
            <person name="Kublanov I.V."/>
            <person name="Frolov E.N."/>
            <person name="Podosokorskaya O.A."/>
        </authorList>
    </citation>
    <scope>NUCLEOTIDE SEQUENCE [LARGE SCALE GENOMIC DNA]</scope>
    <source>
        <strain evidence="10 11">4137-cl</strain>
    </source>
</reference>
<evidence type="ECO:0000256" key="7">
    <source>
        <dbReference type="ARBA" id="ARBA00047326"/>
    </source>
</evidence>
<dbReference type="SMART" id="SM00729">
    <property type="entry name" value="Elp3"/>
    <property type="match status" value="1"/>
</dbReference>
<keyword evidence="8" id="KW-0963">Cytoplasm</keyword>
<dbReference type="SUPFAM" id="SSF102114">
    <property type="entry name" value="Radical SAM enzymes"/>
    <property type="match status" value="1"/>
</dbReference>
<protein>
    <recommendedName>
        <fullName evidence="8">Lipoyl synthase</fullName>
        <ecNumber evidence="8">2.8.1.8</ecNumber>
    </recommendedName>
    <alternativeName>
        <fullName evidence="8">Lip-syn</fullName>
        <shortName evidence="8">LS</shortName>
    </alternativeName>
    <alternativeName>
        <fullName evidence="8">Lipoate synthase</fullName>
    </alternativeName>
    <alternativeName>
        <fullName evidence="8">Lipoic acid synthase</fullName>
    </alternativeName>
    <alternativeName>
        <fullName evidence="8">Sulfur insertion protein LipA</fullName>
    </alternativeName>
</protein>
<keyword evidence="11" id="KW-1185">Reference proteome</keyword>
<keyword evidence="6 8" id="KW-0411">Iron-sulfur</keyword>
<comment type="similarity">
    <text evidence="8">Belongs to the radical SAM superfamily. Lipoyl synthase family.</text>
</comment>
<dbReference type="EC" id="2.8.1.8" evidence="8"/>
<gene>
    <name evidence="8 10" type="primary">lipA</name>
    <name evidence="10" type="ORF">Q4T40_10385</name>
</gene>
<dbReference type="RefSeq" id="WP_413780154.1">
    <property type="nucleotide sequence ID" value="NZ_JAUOZS010000001.1"/>
</dbReference>
<comment type="caution">
    <text evidence="10">The sequence shown here is derived from an EMBL/GenBank/DDBJ whole genome shotgun (WGS) entry which is preliminary data.</text>
</comment>
<dbReference type="EMBL" id="JAUOZS010000001">
    <property type="protein sequence ID" value="MDT8901650.1"/>
    <property type="molecule type" value="Genomic_DNA"/>
</dbReference>
<dbReference type="Pfam" id="PF04055">
    <property type="entry name" value="Radical_SAM"/>
    <property type="match status" value="1"/>
</dbReference>
<dbReference type="Proteomes" id="UP001254848">
    <property type="component" value="Unassembled WGS sequence"/>
</dbReference>
<dbReference type="PROSITE" id="PS51918">
    <property type="entry name" value="RADICAL_SAM"/>
    <property type="match status" value="1"/>
</dbReference>
<evidence type="ECO:0000256" key="1">
    <source>
        <dbReference type="ARBA" id="ARBA00022485"/>
    </source>
</evidence>
<evidence type="ECO:0000259" key="9">
    <source>
        <dbReference type="PROSITE" id="PS51918"/>
    </source>
</evidence>
<dbReference type="PANTHER" id="PTHR10949">
    <property type="entry name" value="LIPOYL SYNTHASE"/>
    <property type="match status" value="1"/>
</dbReference>
<dbReference type="PANTHER" id="PTHR10949:SF0">
    <property type="entry name" value="LIPOYL SYNTHASE, MITOCHONDRIAL"/>
    <property type="match status" value="1"/>
</dbReference>
<evidence type="ECO:0000313" key="11">
    <source>
        <dbReference type="Proteomes" id="UP001254848"/>
    </source>
</evidence>
<organism evidence="10 11">
    <name type="scientific">Anaeroselena agilis</name>
    <dbReference type="NCBI Taxonomy" id="3063788"/>
    <lineage>
        <taxon>Bacteria</taxon>
        <taxon>Bacillati</taxon>
        <taxon>Bacillota</taxon>
        <taxon>Negativicutes</taxon>
        <taxon>Acetonemataceae</taxon>
        <taxon>Anaeroselena</taxon>
    </lineage>
</organism>
<dbReference type="NCBIfam" id="NF004019">
    <property type="entry name" value="PRK05481.1"/>
    <property type="match status" value="1"/>
</dbReference>
<evidence type="ECO:0000256" key="3">
    <source>
        <dbReference type="ARBA" id="ARBA00022691"/>
    </source>
</evidence>
<evidence type="ECO:0000256" key="5">
    <source>
        <dbReference type="ARBA" id="ARBA00023004"/>
    </source>
</evidence>
<dbReference type="InterPro" id="IPR007197">
    <property type="entry name" value="rSAM"/>
</dbReference>
<feature type="binding site" evidence="8">
    <location>
        <position position="37"/>
    </location>
    <ligand>
        <name>[4Fe-4S] cluster</name>
        <dbReference type="ChEBI" id="CHEBI:49883"/>
        <label>1</label>
    </ligand>
</feature>
<comment type="cofactor">
    <cofactor evidence="8">
        <name>[4Fe-4S] cluster</name>
        <dbReference type="ChEBI" id="CHEBI:49883"/>
    </cofactor>
    <text evidence="8">Binds 2 [4Fe-4S] clusters per subunit. One cluster is coordinated with 3 cysteines and an exchangeable S-adenosyl-L-methionine.</text>
</comment>
<keyword evidence="4 8" id="KW-0479">Metal-binding</keyword>
<dbReference type="NCBIfam" id="TIGR00510">
    <property type="entry name" value="lipA"/>
    <property type="match status" value="1"/>
</dbReference>
<feature type="binding site" evidence="8">
    <location>
        <position position="63"/>
    </location>
    <ligand>
        <name>[4Fe-4S] cluster</name>
        <dbReference type="ChEBI" id="CHEBI:49883"/>
        <label>2</label>
        <note>4Fe-4S-S-AdoMet</note>
    </ligand>
</feature>
<name>A0ABU3NXW6_9FIRM</name>
<feature type="binding site" evidence="8">
    <location>
        <position position="70"/>
    </location>
    <ligand>
        <name>[4Fe-4S] cluster</name>
        <dbReference type="ChEBI" id="CHEBI:49883"/>
        <label>2</label>
        <note>4Fe-4S-S-AdoMet</note>
    </ligand>
</feature>
<evidence type="ECO:0000256" key="6">
    <source>
        <dbReference type="ARBA" id="ARBA00023014"/>
    </source>
</evidence>
<feature type="binding site" evidence="8">
    <location>
        <position position="42"/>
    </location>
    <ligand>
        <name>[4Fe-4S] cluster</name>
        <dbReference type="ChEBI" id="CHEBI:49883"/>
        <label>1</label>
    </ligand>
</feature>
<evidence type="ECO:0000256" key="4">
    <source>
        <dbReference type="ARBA" id="ARBA00022723"/>
    </source>
</evidence>
<dbReference type="HAMAP" id="MF_00206">
    <property type="entry name" value="Lipoyl_synth"/>
    <property type="match status" value="1"/>
</dbReference>
<comment type="pathway">
    <text evidence="8">Protein modification; protein lipoylation via endogenous pathway; protein N(6)-(lipoyl)lysine from octanoyl-[acyl-carrier-protein]: step 2/2.</text>
</comment>
<comment type="function">
    <text evidence="8">Catalyzes the radical-mediated insertion of two sulfur atoms into the C-6 and C-8 positions of the octanoyl moiety bound to the lipoyl domains of lipoate-dependent enzymes, thereby converting the octanoylated domains into lipoylated derivatives.</text>
</comment>
<comment type="catalytic activity">
    <reaction evidence="7 8">
        <text>[[Fe-S] cluster scaffold protein carrying a second [4Fe-4S](2+) cluster] + N(6)-octanoyl-L-lysyl-[protein] + 2 oxidized [2Fe-2S]-[ferredoxin] + 2 S-adenosyl-L-methionine + 4 H(+) = [[Fe-S] cluster scaffold protein] + N(6)-[(R)-dihydrolipoyl]-L-lysyl-[protein] + 4 Fe(3+) + 2 hydrogen sulfide + 2 5'-deoxyadenosine + 2 L-methionine + 2 reduced [2Fe-2S]-[ferredoxin]</text>
        <dbReference type="Rhea" id="RHEA:16585"/>
        <dbReference type="Rhea" id="RHEA-COMP:9928"/>
        <dbReference type="Rhea" id="RHEA-COMP:10000"/>
        <dbReference type="Rhea" id="RHEA-COMP:10001"/>
        <dbReference type="Rhea" id="RHEA-COMP:10475"/>
        <dbReference type="Rhea" id="RHEA-COMP:14568"/>
        <dbReference type="Rhea" id="RHEA-COMP:14569"/>
        <dbReference type="ChEBI" id="CHEBI:15378"/>
        <dbReference type="ChEBI" id="CHEBI:17319"/>
        <dbReference type="ChEBI" id="CHEBI:29034"/>
        <dbReference type="ChEBI" id="CHEBI:29919"/>
        <dbReference type="ChEBI" id="CHEBI:33722"/>
        <dbReference type="ChEBI" id="CHEBI:33737"/>
        <dbReference type="ChEBI" id="CHEBI:33738"/>
        <dbReference type="ChEBI" id="CHEBI:57844"/>
        <dbReference type="ChEBI" id="CHEBI:59789"/>
        <dbReference type="ChEBI" id="CHEBI:78809"/>
        <dbReference type="ChEBI" id="CHEBI:83100"/>
        <dbReference type="EC" id="2.8.1.8"/>
    </reaction>
</comment>
<keyword evidence="2 8" id="KW-0808">Transferase</keyword>
<keyword evidence="3 8" id="KW-0949">S-adenosyl-L-methionine</keyword>
<comment type="subcellular location">
    <subcellularLocation>
        <location evidence="8">Cytoplasm</location>
    </subcellularLocation>
</comment>
<proteinExistence type="inferred from homology"/>
<feature type="binding site" evidence="8">
    <location>
        <position position="273"/>
    </location>
    <ligand>
        <name>[4Fe-4S] cluster</name>
        <dbReference type="ChEBI" id="CHEBI:49883"/>
        <label>1</label>
    </ligand>
</feature>
<dbReference type="Gene3D" id="3.20.20.70">
    <property type="entry name" value="Aldolase class I"/>
    <property type="match status" value="1"/>
</dbReference>
<feature type="binding site" evidence="8">
    <location>
        <position position="67"/>
    </location>
    <ligand>
        <name>[4Fe-4S] cluster</name>
        <dbReference type="ChEBI" id="CHEBI:49883"/>
        <label>2</label>
        <note>4Fe-4S-S-AdoMet</note>
    </ligand>
</feature>
<evidence type="ECO:0000256" key="2">
    <source>
        <dbReference type="ARBA" id="ARBA00022679"/>
    </source>
</evidence>
<dbReference type="GO" id="GO:0016992">
    <property type="term" value="F:lipoate synthase activity"/>
    <property type="evidence" value="ECO:0007669"/>
    <property type="project" value="UniProtKB-EC"/>
</dbReference>
<dbReference type="PIRSF" id="PIRSF005963">
    <property type="entry name" value="Lipoyl_synth"/>
    <property type="match status" value="1"/>
</dbReference>
<sequence length="297" mass="31235">MTTSQPARPPWLVQRVAPGSFEKVSGLLGGLGLHTVCQSAHCPNIGECFGHGTATFLVLGSVCTRRCRFCAVPKGEPVPLDPGEPARVAQAAAALGLRHAVVTSVTRDDLPDGGAAHFAAVIAAIRAACGASVEVLTPDFGGSEASLETVLAARPEVFNHNLETVPRLYPSVRPGADYRRSLGLLAAAARRPVLVKSGLMLGLGEQEDEVRAVLADLAAAGVRALTLGQYLRPSDSHLPVVEYIHPDAFRRYEETARSLGFDHIAAGPLVRSSYHAAAFVNGPENVTLDTNTPSVIK</sequence>
<accession>A0ABU3NXW6</accession>
<evidence type="ECO:0000256" key="8">
    <source>
        <dbReference type="HAMAP-Rule" id="MF_00206"/>
    </source>
</evidence>
<dbReference type="NCBIfam" id="NF009544">
    <property type="entry name" value="PRK12928.1"/>
    <property type="match status" value="1"/>
</dbReference>
<dbReference type="InterPro" id="IPR058240">
    <property type="entry name" value="rSAM_sf"/>
</dbReference>
<dbReference type="InterPro" id="IPR013785">
    <property type="entry name" value="Aldolase_TIM"/>
</dbReference>
<evidence type="ECO:0000313" key="10">
    <source>
        <dbReference type="EMBL" id="MDT8901650.1"/>
    </source>
</evidence>
<dbReference type="SFLD" id="SFLDS00029">
    <property type="entry name" value="Radical_SAM"/>
    <property type="match status" value="1"/>
</dbReference>